<dbReference type="RefSeq" id="WP_377830779.1">
    <property type="nucleotide sequence ID" value="NZ_JBHRSK010000001.1"/>
</dbReference>
<dbReference type="Gene3D" id="3.30.70.360">
    <property type="match status" value="1"/>
</dbReference>
<protein>
    <submittedName>
        <fullName evidence="3">M20 aminoacylase family protein</fullName>
    </submittedName>
</protein>
<dbReference type="Proteomes" id="UP001595443">
    <property type="component" value="Unassembled WGS sequence"/>
</dbReference>
<evidence type="ECO:0000313" key="4">
    <source>
        <dbReference type="Proteomes" id="UP001595443"/>
    </source>
</evidence>
<keyword evidence="4" id="KW-1185">Reference proteome</keyword>
<name>A0ABV7ABF1_9RHOB</name>
<reference evidence="4" key="1">
    <citation type="journal article" date="2019" name="Int. J. Syst. Evol. Microbiol.">
        <title>The Global Catalogue of Microorganisms (GCM) 10K type strain sequencing project: providing services to taxonomists for standard genome sequencing and annotation.</title>
        <authorList>
            <consortium name="The Broad Institute Genomics Platform"/>
            <consortium name="The Broad Institute Genome Sequencing Center for Infectious Disease"/>
            <person name="Wu L."/>
            <person name="Ma J."/>
        </authorList>
    </citation>
    <scope>NUCLEOTIDE SEQUENCE [LARGE SCALE GENOMIC DNA]</scope>
    <source>
        <strain evidence="4">KCTC 62192</strain>
    </source>
</reference>
<comment type="caution">
    <text evidence="3">The sequence shown here is derived from an EMBL/GenBank/DDBJ whole genome shotgun (WGS) entry which is preliminary data.</text>
</comment>
<dbReference type="InterPro" id="IPR011650">
    <property type="entry name" value="Peptidase_M20_dimer"/>
</dbReference>
<dbReference type="InterPro" id="IPR017439">
    <property type="entry name" value="Amidohydrolase"/>
</dbReference>
<evidence type="ECO:0000313" key="3">
    <source>
        <dbReference type="EMBL" id="MFC2966557.1"/>
    </source>
</evidence>
<dbReference type="PANTHER" id="PTHR11014">
    <property type="entry name" value="PEPTIDASE M20 FAMILY MEMBER"/>
    <property type="match status" value="1"/>
</dbReference>
<dbReference type="PANTHER" id="PTHR11014:SF63">
    <property type="entry name" value="METALLOPEPTIDASE, PUTATIVE (AFU_ORTHOLOGUE AFUA_6G09600)-RELATED"/>
    <property type="match status" value="1"/>
</dbReference>
<dbReference type="Gene3D" id="3.40.630.10">
    <property type="entry name" value="Zn peptidases"/>
    <property type="match status" value="1"/>
</dbReference>
<organism evidence="3 4">
    <name type="scientific">Acidimangrovimonas pyrenivorans</name>
    <dbReference type="NCBI Taxonomy" id="2030798"/>
    <lineage>
        <taxon>Bacteria</taxon>
        <taxon>Pseudomonadati</taxon>
        <taxon>Pseudomonadota</taxon>
        <taxon>Alphaproteobacteria</taxon>
        <taxon>Rhodobacterales</taxon>
        <taxon>Paracoccaceae</taxon>
        <taxon>Acidimangrovimonas</taxon>
    </lineage>
</organism>
<accession>A0ABV7ABF1</accession>
<dbReference type="InterPro" id="IPR036264">
    <property type="entry name" value="Bact_exopeptidase_dim_dom"/>
</dbReference>
<dbReference type="EMBL" id="JBHRSK010000001">
    <property type="protein sequence ID" value="MFC2966557.1"/>
    <property type="molecule type" value="Genomic_DNA"/>
</dbReference>
<dbReference type="SUPFAM" id="SSF55031">
    <property type="entry name" value="Bacterial exopeptidase dimerisation domain"/>
    <property type="match status" value="1"/>
</dbReference>
<dbReference type="SUPFAM" id="SSF53187">
    <property type="entry name" value="Zn-dependent exopeptidases"/>
    <property type="match status" value="1"/>
</dbReference>
<dbReference type="InterPro" id="IPR002933">
    <property type="entry name" value="Peptidase_M20"/>
</dbReference>
<keyword evidence="1" id="KW-0378">Hydrolase</keyword>
<evidence type="ECO:0000256" key="1">
    <source>
        <dbReference type="ARBA" id="ARBA00022801"/>
    </source>
</evidence>
<dbReference type="Pfam" id="PF01546">
    <property type="entry name" value="Peptidase_M20"/>
    <property type="match status" value="1"/>
</dbReference>
<evidence type="ECO:0000259" key="2">
    <source>
        <dbReference type="Pfam" id="PF07687"/>
    </source>
</evidence>
<dbReference type="PIRSF" id="PIRSF005962">
    <property type="entry name" value="Pept_M20D_amidohydro"/>
    <property type="match status" value="1"/>
</dbReference>
<dbReference type="Pfam" id="PF07687">
    <property type="entry name" value="M20_dimer"/>
    <property type="match status" value="1"/>
</dbReference>
<sequence>MPVLNSIADSADEMAGWRQHIHQNPEIGLDCHQTAAFVAERLRAFGVDEIHEGIGKTGIVALIRGRGEGSVIGLRADMDALPMPETTGKDYASQVEGRMHACGHDGHTTMLLGAAKYLAETRNFAGTVALIFQPAEETGEGAHAMVNEGIMDRFDVSQVYALHTSPMHDLGTFCTRPGPYMAAVGDFDIRIKGRGGHGAYPQRSQDPVAAALVMGNALQTIVARNADANDEVVLSITEIHAGSAFNVIPAEARLGGTIRCFSTEARDMVRRRIREICEGVAAGMGVTVEVRSSIDLDPTINHGLETALASEVAQEVSGEGGLLIEEHPHMGGEDFGAMLAARPGCFLFLGQGKGPMVHETNFDFNDAVAPVGASFFARLIEKALPLG</sequence>
<dbReference type="NCBIfam" id="TIGR01891">
    <property type="entry name" value="amidohydrolases"/>
    <property type="match status" value="1"/>
</dbReference>
<dbReference type="CDD" id="cd05666">
    <property type="entry name" value="M20_Acy1-like"/>
    <property type="match status" value="1"/>
</dbReference>
<proteinExistence type="predicted"/>
<gene>
    <name evidence="3" type="ORF">ACFOES_00470</name>
</gene>
<feature type="domain" description="Peptidase M20 dimerisation" evidence="2">
    <location>
        <begin position="186"/>
        <end position="280"/>
    </location>
</feature>